<sequence length="606" mass="68420">MVYVRALLDVDSPVHKVGDEVGVKVRLINDSSSSINVNITLDYLLEGRHVNSWTGSALALPGEVTTVNASFTVGEAGLWVIRLNGDAGTSKFTESIKVRVIEGRRPVKLALVYHMHQPPWYMSDGRYYADWAFRYVHAPVMAPFFNGGPYLFHAFLNDKYSGVKVNIHLSPSLLKQWVDAIEKGYTLINGEVHAKGSGEVNAVAKVLDMYRVQANRGQLDVLSSVYAHTILGYLASRYEIIDVIDEELGVGMEVTKSTLGVNPVGVWTPEMAWSMELLDIYEKHKVGYTVLDGGNHFPGVQGDKGSIYEPYSLGGRLTVFFRDERLSNILSFQNNIPDERSAVKLAAMLSRSIIETNGELVVIALDGENFIAMSKTPAMVGLMLDKFYSYLSRMQELGIIETVRLSQVNMSRRSITYIPTTSWLGGFTKWDGERREHAEYWVKVIDSYRYLRGLEDALGGKINEARYALWHALDSDFWWAEFWNPDLINHWVEEFRNILDSRFKIAMRPLREVYRGLVNRPIDVELEFDNDMGVNVKFKLICLDTQLDVVIQPGSSRIKCSIIPRLAGSYRVPIFVTSGNYIYLQSYVTLNVTYGNRDPPNEDSAG</sequence>
<name>A8M8X8_CALMQ</name>
<organism evidence="4 5">
    <name type="scientific">Caldivirga maquilingensis (strain ATCC 700844 / DSM 13496 / JCM 10307 / IC-167)</name>
    <dbReference type="NCBI Taxonomy" id="397948"/>
    <lineage>
        <taxon>Archaea</taxon>
        <taxon>Thermoproteota</taxon>
        <taxon>Thermoprotei</taxon>
        <taxon>Thermoproteales</taxon>
        <taxon>Thermoproteaceae</taxon>
        <taxon>Caldivirga</taxon>
    </lineage>
</organism>
<gene>
    <name evidence="4" type="ordered locus">Cmaq_1371</name>
</gene>
<dbReference type="EMBL" id="CP000852">
    <property type="protein sequence ID" value="ABW02197.1"/>
    <property type="molecule type" value="Genomic_DNA"/>
</dbReference>
<evidence type="ECO:0000256" key="2">
    <source>
        <dbReference type="ARBA" id="ARBA00023277"/>
    </source>
</evidence>
<dbReference type="CDD" id="cd10796">
    <property type="entry name" value="GH57N_APU"/>
    <property type="match status" value="1"/>
</dbReference>
<dbReference type="GO" id="GO:0005975">
    <property type="term" value="P:carbohydrate metabolic process"/>
    <property type="evidence" value="ECO:0007669"/>
    <property type="project" value="InterPro"/>
</dbReference>
<dbReference type="InterPro" id="IPR052046">
    <property type="entry name" value="GH57_Enzymes"/>
</dbReference>
<dbReference type="Pfam" id="PF03065">
    <property type="entry name" value="Glyco_hydro_57"/>
    <property type="match status" value="1"/>
</dbReference>
<evidence type="ECO:0000256" key="1">
    <source>
        <dbReference type="ARBA" id="ARBA00006821"/>
    </source>
</evidence>
<evidence type="ECO:0000313" key="4">
    <source>
        <dbReference type="EMBL" id="ABW02197.1"/>
    </source>
</evidence>
<dbReference type="GO" id="GO:0016787">
    <property type="term" value="F:hydrolase activity"/>
    <property type="evidence" value="ECO:0007669"/>
    <property type="project" value="UniProtKB-KW"/>
</dbReference>
<dbReference type="STRING" id="397948.Cmaq_1371"/>
<dbReference type="KEGG" id="cma:Cmaq_1371"/>
<keyword evidence="2" id="KW-0119">Carbohydrate metabolism</keyword>
<dbReference type="InterPro" id="IPR011330">
    <property type="entry name" value="Glyco_hydro/deAcase_b/a-brl"/>
</dbReference>
<dbReference type="SUPFAM" id="SSF88713">
    <property type="entry name" value="Glycoside hydrolase/deacetylase"/>
    <property type="match status" value="1"/>
</dbReference>
<comment type="similarity">
    <text evidence="1">Belongs to the glycosyl hydrolase 57 family.</text>
</comment>
<proteinExistence type="inferred from homology"/>
<dbReference type="CAZy" id="GH57">
    <property type="family name" value="Glycoside Hydrolase Family 57"/>
</dbReference>
<dbReference type="AlphaFoldDB" id="A8M8X8"/>
<dbReference type="Gene3D" id="3.20.110.20">
    <property type="match status" value="1"/>
</dbReference>
<dbReference type="Proteomes" id="UP000001137">
    <property type="component" value="Chromosome"/>
</dbReference>
<dbReference type="HOGENOM" id="CLU_029901_0_0_2"/>
<dbReference type="PANTHER" id="PTHR36306">
    <property type="entry name" value="ALPHA-AMYLASE-RELATED-RELATED"/>
    <property type="match status" value="1"/>
</dbReference>
<protein>
    <submittedName>
        <fullName evidence="4">Glycoside hydrolase family 57</fullName>
    </submittedName>
</protein>
<accession>A8M8X8</accession>
<dbReference type="InterPro" id="IPR004300">
    <property type="entry name" value="Glyco_hydro_57_N"/>
</dbReference>
<evidence type="ECO:0000259" key="3">
    <source>
        <dbReference type="Pfam" id="PF03065"/>
    </source>
</evidence>
<keyword evidence="4" id="KW-0378">Hydrolase</keyword>
<feature type="domain" description="Glycoside hydrolase family 57 N-terminal" evidence="3">
    <location>
        <begin position="111"/>
        <end position="408"/>
    </location>
</feature>
<dbReference type="PANTHER" id="PTHR36306:SF1">
    <property type="entry name" value="ALPHA-AMYLASE-RELATED"/>
    <property type="match status" value="1"/>
</dbReference>
<evidence type="ECO:0000313" key="5">
    <source>
        <dbReference type="Proteomes" id="UP000001137"/>
    </source>
</evidence>
<keyword evidence="5" id="KW-1185">Reference proteome</keyword>
<dbReference type="eggNOG" id="arCOG03284">
    <property type="taxonomic scope" value="Archaea"/>
</dbReference>
<reference evidence="4 5" key="1">
    <citation type="submission" date="2007-10" db="EMBL/GenBank/DDBJ databases">
        <title>Complete sequence of Caldivirga maquilingensis IC-167.</title>
        <authorList>
            <consortium name="US DOE Joint Genome Institute"/>
            <person name="Copeland A."/>
            <person name="Lucas S."/>
            <person name="Lapidus A."/>
            <person name="Barry K."/>
            <person name="Glavina del Rio T."/>
            <person name="Dalin E."/>
            <person name="Tice H."/>
            <person name="Pitluck S."/>
            <person name="Saunders E."/>
            <person name="Brettin T."/>
            <person name="Bruce D."/>
            <person name="Detter J.C."/>
            <person name="Han C."/>
            <person name="Schmutz J."/>
            <person name="Larimer F."/>
            <person name="Land M."/>
            <person name="Hauser L."/>
            <person name="Kyrpides N."/>
            <person name="Ivanova N."/>
            <person name="Biddle J.F."/>
            <person name="Zhang Z."/>
            <person name="Fitz-Gibbon S.T."/>
            <person name="Lowe T.M."/>
            <person name="Saltikov C."/>
            <person name="House C.H."/>
            <person name="Richardson P."/>
        </authorList>
    </citation>
    <scope>NUCLEOTIDE SEQUENCE [LARGE SCALE GENOMIC DNA]</scope>
    <source>
        <strain evidence="5">ATCC 700844 / DSM 13496 / JCM 10307 / IC-167</strain>
    </source>
</reference>